<dbReference type="NCBIfam" id="NF033709">
    <property type="entry name" value="PorV_fam"/>
    <property type="match status" value="1"/>
</dbReference>
<gene>
    <name evidence="2" type="primary">porV</name>
    <name evidence="2" type="ORF">ACFSSE_10665</name>
</gene>
<sequence>MKIKLYLYFVAITFVGINVQKARAQGTTPDGRDGRQGNTITTAVPFLLINPDARSGAMGEVGGAISPDVNATHFNPAKLAFVKDPYGFGLSYSPWLQRLVPDINLAYLNGFYRIDDRNVLGSSLRYFSLGNIQFVDVNQVAQGEANPNELAFDVSYARTFGENFSLGTAIRYIYSNLTAGQTFSDQQTQPGTAFAADVSAFYTKDGELFGKKATNSFGLDISNIGTKMSYSDGGPRYFLPTNLRIGGSSTIHADDYNDFSFSLDLNKLLVPTDPIRDIDGTIIAGKDPNRSVPAGIFGSFSDAPGGSKEELQEVSISTGLEYWYNQQFAIRAGYFYENPNKGNRQYITLGLGLKYNIVNLDFSYILANQQTSPLANTLRFSLLFNFADASKVVR</sequence>
<comment type="caution">
    <text evidence="2">The sequence shown here is derived from an EMBL/GenBank/DDBJ whole genome shotgun (WGS) entry which is preliminary data.</text>
</comment>
<dbReference type="InterPro" id="IPR047799">
    <property type="entry name" value="T9SS_OM_PorV"/>
</dbReference>
<reference evidence="3" key="1">
    <citation type="journal article" date="2019" name="Int. J. Syst. Evol. Microbiol.">
        <title>The Global Catalogue of Microorganisms (GCM) 10K type strain sequencing project: providing services to taxonomists for standard genome sequencing and annotation.</title>
        <authorList>
            <consortium name="The Broad Institute Genomics Platform"/>
            <consortium name="The Broad Institute Genome Sequencing Center for Infectious Disease"/>
            <person name="Wu L."/>
            <person name="Ma J."/>
        </authorList>
    </citation>
    <scope>NUCLEOTIDE SEQUENCE [LARGE SCALE GENOMIC DNA]</scope>
    <source>
        <strain evidence="3">KCTC 42456</strain>
    </source>
</reference>
<feature type="domain" description="Type IX secretion system protein PorV" evidence="1">
    <location>
        <begin position="36"/>
        <end position="273"/>
    </location>
</feature>
<dbReference type="SUPFAM" id="SSF56935">
    <property type="entry name" value="Porins"/>
    <property type="match status" value="1"/>
</dbReference>
<dbReference type="Proteomes" id="UP001597546">
    <property type="component" value="Unassembled WGS sequence"/>
</dbReference>
<evidence type="ECO:0000313" key="2">
    <source>
        <dbReference type="EMBL" id="MFD2732164.1"/>
    </source>
</evidence>
<evidence type="ECO:0000259" key="1">
    <source>
        <dbReference type="Pfam" id="PF19572"/>
    </source>
</evidence>
<evidence type="ECO:0000313" key="3">
    <source>
        <dbReference type="Proteomes" id="UP001597546"/>
    </source>
</evidence>
<proteinExistence type="predicted"/>
<protein>
    <submittedName>
        <fullName evidence="2">Type IX secretion system outer membrane channel protein PorV</fullName>
    </submittedName>
</protein>
<dbReference type="Gene3D" id="2.40.160.60">
    <property type="entry name" value="Outer membrane protein transport protein (OMPP1/FadL/TodX)"/>
    <property type="match status" value="2"/>
</dbReference>
<name>A0ABW5TTE6_9SPHI</name>
<keyword evidence="3" id="KW-1185">Reference proteome</keyword>
<accession>A0ABW5TTE6</accession>
<dbReference type="NCBIfam" id="NF033710">
    <property type="entry name" value="T9SS_OM_PorV"/>
    <property type="match status" value="1"/>
</dbReference>
<dbReference type="Pfam" id="PF19572">
    <property type="entry name" value="PorV"/>
    <property type="match status" value="1"/>
</dbReference>
<organism evidence="2 3">
    <name type="scientific">Pedobacter alpinus</name>
    <dbReference type="NCBI Taxonomy" id="1590643"/>
    <lineage>
        <taxon>Bacteria</taxon>
        <taxon>Pseudomonadati</taxon>
        <taxon>Bacteroidota</taxon>
        <taxon>Sphingobacteriia</taxon>
        <taxon>Sphingobacteriales</taxon>
        <taxon>Sphingobacteriaceae</taxon>
        <taxon>Pedobacter</taxon>
    </lineage>
</organism>
<dbReference type="EMBL" id="JBHULV010000035">
    <property type="protein sequence ID" value="MFD2732164.1"/>
    <property type="molecule type" value="Genomic_DNA"/>
</dbReference>
<dbReference type="InterPro" id="IPR045741">
    <property type="entry name" value="PorV"/>
</dbReference>
<dbReference type="RefSeq" id="WP_379045319.1">
    <property type="nucleotide sequence ID" value="NZ_JBHSKW010000052.1"/>
</dbReference>